<accession>A0A8S4A5Z9</accession>
<keyword evidence="2" id="KW-1185">Reference proteome</keyword>
<dbReference type="OrthoDB" id="1735at2759"/>
<comment type="caution">
    <text evidence="1">The sequence shown here is derived from an EMBL/GenBank/DDBJ whole genome shotgun (WGS) entry which is preliminary data.</text>
</comment>
<evidence type="ECO:0000313" key="2">
    <source>
        <dbReference type="Proteomes" id="UP000678393"/>
    </source>
</evidence>
<gene>
    <name evidence="1" type="ORF">CUNI_LOCUS21270</name>
</gene>
<sequence length="129" mass="14528">MGLAISLVATCKEKVWYHSNCSSKGRGCYNTNLTDQGGCCIWYNEPQLLADIEEHLDITIERISPEMKVPINEFDGKVVYGERRKAGGSVYKGHIDLLAPTVAELTQLEKKAQTTFIDLKYKKKFAARQ</sequence>
<dbReference type="Proteomes" id="UP000678393">
    <property type="component" value="Unassembled WGS sequence"/>
</dbReference>
<dbReference type="EMBL" id="CAJHNH020008450">
    <property type="protein sequence ID" value="CAG5135712.1"/>
    <property type="molecule type" value="Genomic_DNA"/>
</dbReference>
<reference evidence="1" key="1">
    <citation type="submission" date="2021-04" db="EMBL/GenBank/DDBJ databases">
        <authorList>
            <consortium name="Molecular Ecology Group"/>
        </authorList>
    </citation>
    <scope>NUCLEOTIDE SEQUENCE</scope>
</reference>
<name>A0A8S4A5Z9_9EUPU</name>
<dbReference type="AlphaFoldDB" id="A0A8S4A5Z9"/>
<feature type="non-terminal residue" evidence="1">
    <location>
        <position position="1"/>
    </location>
</feature>
<protein>
    <submittedName>
        <fullName evidence="1">Uncharacterized protein</fullName>
    </submittedName>
</protein>
<organism evidence="1 2">
    <name type="scientific">Candidula unifasciata</name>
    <dbReference type="NCBI Taxonomy" id="100452"/>
    <lineage>
        <taxon>Eukaryota</taxon>
        <taxon>Metazoa</taxon>
        <taxon>Spiralia</taxon>
        <taxon>Lophotrochozoa</taxon>
        <taxon>Mollusca</taxon>
        <taxon>Gastropoda</taxon>
        <taxon>Heterobranchia</taxon>
        <taxon>Euthyneura</taxon>
        <taxon>Panpulmonata</taxon>
        <taxon>Eupulmonata</taxon>
        <taxon>Stylommatophora</taxon>
        <taxon>Helicina</taxon>
        <taxon>Helicoidea</taxon>
        <taxon>Geomitridae</taxon>
        <taxon>Candidula</taxon>
    </lineage>
</organism>
<evidence type="ECO:0000313" key="1">
    <source>
        <dbReference type="EMBL" id="CAG5135712.1"/>
    </source>
</evidence>
<proteinExistence type="predicted"/>